<evidence type="ECO:0000313" key="11">
    <source>
        <dbReference type="EMBL" id="MDT7827782.1"/>
    </source>
</evidence>
<keyword evidence="4" id="KW-0732">Signal</keyword>
<evidence type="ECO:0000256" key="6">
    <source>
        <dbReference type="ARBA" id="ARBA00022825"/>
    </source>
</evidence>
<evidence type="ECO:0000313" key="12">
    <source>
        <dbReference type="Proteomes" id="UP001250656"/>
    </source>
</evidence>
<keyword evidence="6 7" id="KW-0720">Serine protease</keyword>
<evidence type="ECO:0000256" key="9">
    <source>
        <dbReference type="SAM" id="MobiDB-lite"/>
    </source>
</evidence>
<dbReference type="SUPFAM" id="SSF50494">
    <property type="entry name" value="Trypsin-like serine proteases"/>
    <property type="match status" value="1"/>
</dbReference>
<dbReference type="InterPro" id="IPR036852">
    <property type="entry name" value="Peptidase_S8/S53_dom_sf"/>
</dbReference>
<dbReference type="EMBL" id="JAVTTP010000001">
    <property type="protein sequence ID" value="MDT7827782.1"/>
    <property type="molecule type" value="Genomic_DNA"/>
</dbReference>
<dbReference type="InterPro" id="IPR008256">
    <property type="entry name" value="Peptidase_S1B"/>
</dbReference>
<organism evidence="11 12">
    <name type="scientific">Pricia mediterranea</name>
    <dbReference type="NCBI Taxonomy" id="3076079"/>
    <lineage>
        <taxon>Bacteria</taxon>
        <taxon>Pseudomonadati</taxon>
        <taxon>Bacteroidota</taxon>
        <taxon>Flavobacteriia</taxon>
        <taxon>Flavobacteriales</taxon>
        <taxon>Flavobacteriaceae</taxon>
        <taxon>Pricia</taxon>
    </lineage>
</organism>
<comment type="similarity">
    <text evidence="1 8">Belongs to the peptidase S1B family.</text>
</comment>
<dbReference type="PANTHER" id="PTHR43806">
    <property type="entry name" value="PEPTIDASE S8"/>
    <property type="match status" value="1"/>
</dbReference>
<feature type="active site" description="Charge relay system" evidence="7">
    <location>
        <position position="759"/>
    </location>
</feature>
<gene>
    <name evidence="11" type="ORF">RQM65_03770</name>
</gene>
<dbReference type="SUPFAM" id="SSF52743">
    <property type="entry name" value="Subtilisin-like"/>
    <property type="match status" value="1"/>
</dbReference>
<evidence type="ECO:0000256" key="8">
    <source>
        <dbReference type="RuleBase" id="RU004296"/>
    </source>
</evidence>
<keyword evidence="12" id="KW-1185">Reference proteome</keyword>
<dbReference type="RefSeq" id="WP_314012856.1">
    <property type="nucleotide sequence ID" value="NZ_JAVTTP010000001.1"/>
</dbReference>
<protein>
    <recommendedName>
        <fullName evidence="8">Serine protease</fullName>
        <ecNumber evidence="8">3.4.21.-</ecNumber>
    </recommendedName>
</protein>
<accession>A0ABU3L236</accession>
<comment type="similarity">
    <text evidence="2 7">Belongs to the peptidase S8 family.</text>
</comment>
<dbReference type="InterPro" id="IPR009003">
    <property type="entry name" value="Peptidase_S1_PA"/>
</dbReference>
<evidence type="ECO:0000256" key="2">
    <source>
        <dbReference type="ARBA" id="ARBA00011073"/>
    </source>
</evidence>
<keyword evidence="3 7" id="KW-0645">Protease</keyword>
<evidence type="ECO:0000256" key="7">
    <source>
        <dbReference type="PROSITE-ProRule" id="PRU01240"/>
    </source>
</evidence>
<comment type="caution">
    <text evidence="11">The sequence shown here is derived from an EMBL/GenBank/DDBJ whole genome shotgun (WGS) entry which is preliminary data.</text>
</comment>
<sequence>MEDTLRELAEQAYSNYSSVLNDIDRIKTDITHVRQGKVELSEIQTDKRRLSNRISREGTAELQALERINGEANFQDIRIVRRIVELSRAVGRITTNSRLGNTGYGTGFLIAPNLILTNNHVLPDPQVASNSTIQFDYELDQHGNPGASESFNLLPETFFVTSNYTKNIEDPFSGLDFTVVAVAESSHAGTPLTDFPVARLDKKLGKIIDGENCVIVQHPKGDYKKIVMKDIRMLVLKDDFLIYESDTLPGSSGSMVLGLGTGEVVALHHSGVPRKNRHGQWLRKDGSVVQPGDPDNLIDWMGNEGIRVSSILKMLERIPVAESMERGRAELLGSARNVSAASVRNTVSGPTHAASNGEETPAPQNYYSMNRSESVGSRTQYFEVQLSGVKEMQKDWKENATGLVPGLLLNEPLYPMSTEASHRNFYYIQVRSDKNPWEIAADLEGLPQIETCTPDLEMSTDIREGHYGRWSGNESLESLDDGTADWSESEGNFRIRWANARLVKAHIQGNKHREYRAWNREAVNMCEIDLGKEPFKTSAKNLEKIRLVQLDTGYTDHNKVLGGFDLLQDEDFIDGEDARDEMDTGILRQPGHGTRTASIVVGRQTNDRIENDGNTGIAVDSSGRPLVKVIPYRISKSVVLIGRGRNLFNAVLQAINANADIIFMCMGSYPRPMIYSIAKTAYERGIIWVCAAGNKVESVIAPAVYPGTIAVAASNPNNDVWKYSSYGTPVDITAPGEDVYVPFKSKKQEDIMVFGSGTSYATPHVASAAALWKAKHLDFLNKHVKKPWQTVELFRKHLKASANKKPNGREWDKDRFGDGILDVRNLLQQKLPDIDDQTEVDALLGKLEHAYAGKEKPEPWDLGVRETIHFLWNTARRKLTPGFESGNVGEALTERARISVAAMTGRPVNKVLESYSQFDDDQTESLLKVYFESFN</sequence>
<feature type="domain" description="Peptidase S8/S53" evidence="10">
    <location>
        <begin position="568"/>
        <end position="809"/>
    </location>
</feature>
<dbReference type="InterPro" id="IPR000209">
    <property type="entry name" value="Peptidase_S8/S53_dom"/>
</dbReference>
<evidence type="ECO:0000256" key="4">
    <source>
        <dbReference type="ARBA" id="ARBA00022729"/>
    </source>
</evidence>
<dbReference type="InterPro" id="IPR050131">
    <property type="entry name" value="Peptidase_S8_subtilisin-like"/>
</dbReference>
<dbReference type="Gene3D" id="2.40.10.10">
    <property type="entry name" value="Trypsin-like serine proteases"/>
    <property type="match status" value="2"/>
</dbReference>
<evidence type="ECO:0000256" key="3">
    <source>
        <dbReference type="ARBA" id="ARBA00022670"/>
    </source>
</evidence>
<feature type="active site" description="Charge relay system" evidence="7">
    <location>
        <position position="592"/>
    </location>
</feature>
<dbReference type="InterPro" id="IPR043504">
    <property type="entry name" value="Peptidase_S1_PA_chymotrypsin"/>
</dbReference>
<dbReference type="PROSITE" id="PS51892">
    <property type="entry name" value="SUBTILASE"/>
    <property type="match status" value="1"/>
</dbReference>
<feature type="active site" description="Charge relay system" evidence="7">
    <location>
        <position position="551"/>
    </location>
</feature>
<keyword evidence="5 7" id="KW-0378">Hydrolase</keyword>
<dbReference type="Pfam" id="PF00082">
    <property type="entry name" value="Peptidase_S8"/>
    <property type="match status" value="1"/>
</dbReference>
<reference evidence="11 12" key="1">
    <citation type="submission" date="2023-09" db="EMBL/GenBank/DDBJ databases">
        <title>Novel taxa isolated from Blanes Bay.</title>
        <authorList>
            <person name="Rey-Velasco X."/>
            <person name="Lucena T."/>
        </authorList>
    </citation>
    <scope>NUCLEOTIDE SEQUENCE [LARGE SCALE GENOMIC DNA]</scope>
    <source>
        <strain evidence="11 12">S334</strain>
    </source>
</reference>
<evidence type="ECO:0000259" key="10">
    <source>
        <dbReference type="Pfam" id="PF00082"/>
    </source>
</evidence>
<dbReference type="Proteomes" id="UP001250656">
    <property type="component" value="Unassembled WGS sequence"/>
</dbReference>
<feature type="region of interest" description="Disordered" evidence="9">
    <location>
        <begin position="347"/>
        <end position="367"/>
    </location>
</feature>
<name>A0ABU3L236_9FLAO</name>
<evidence type="ECO:0000256" key="5">
    <source>
        <dbReference type="ARBA" id="ARBA00022801"/>
    </source>
</evidence>
<dbReference type="PRINTS" id="PR00839">
    <property type="entry name" value="V8PROTEASE"/>
</dbReference>
<proteinExistence type="inferred from homology"/>
<dbReference type="Pfam" id="PF13365">
    <property type="entry name" value="Trypsin_2"/>
    <property type="match status" value="1"/>
</dbReference>
<dbReference type="PANTHER" id="PTHR43806:SF11">
    <property type="entry name" value="CEREVISIN-RELATED"/>
    <property type="match status" value="1"/>
</dbReference>
<dbReference type="Gene3D" id="3.40.50.200">
    <property type="entry name" value="Peptidase S8/S53 domain"/>
    <property type="match status" value="1"/>
</dbReference>
<dbReference type="EC" id="3.4.21.-" evidence="8"/>
<evidence type="ECO:0000256" key="1">
    <source>
        <dbReference type="ARBA" id="ARBA00008764"/>
    </source>
</evidence>